<dbReference type="Pfam" id="PF13520">
    <property type="entry name" value="AA_permease_2"/>
    <property type="match status" value="1"/>
</dbReference>
<dbReference type="PATRIC" id="fig|1166018.3.peg.4393"/>
<dbReference type="GO" id="GO:0022857">
    <property type="term" value="F:transmembrane transporter activity"/>
    <property type="evidence" value="ECO:0007669"/>
    <property type="project" value="InterPro"/>
</dbReference>
<dbReference type="GO" id="GO:0005886">
    <property type="term" value="C:plasma membrane"/>
    <property type="evidence" value="ECO:0007669"/>
    <property type="project" value="UniProtKB-SubCell"/>
</dbReference>
<dbReference type="Gene3D" id="1.20.1740.10">
    <property type="entry name" value="Amino acid/polyamine transporter I"/>
    <property type="match status" value="1"/>
</dbReference>
<dbReference type="InterPro" id="IPR050367">
    <property type="entry name" value="APC_superfamily"/>
</dbReference>
<dbReference type="RefSeq" id="WP_015331735.1">
    <property type="nucleotide sequence ID" value="NC_020054.1"/>
</dbReference>
<gene>
    <name evidence="7" type="primary">eutP</name>
    <name evidence="7" type="ORF">FAES_2627</name>
</gene>
<evidence type="ECO:0000256" key="4">
    <source>
        <dbReference type="ARBA" id="ARBA00022989"/>
    </source>
</evidence>
<feature type="transmembrane region" description="Helical" evidence="6">
    <location>
        <begin position="393"/>
        <end position="414"/>
    </location>
</feature>
<keyword evidence="8" id="KW-1185">Reference proteome</keyword>
<feature type="transmembrane region" description="Helical" evidence="6">
    <location>
        <begin position="51"/>
        <end position="74"/>
    </location>
</feature>
<feature type="transmembrane region" description="Helical" evidence="6">
    <location>
        <begin position="237"/>
        <end position="259"/>
    </location>
</feature>
<feature type="transmembrane region" description="Helical" evidence="6">
    <location>
        <begin position="279"/>
        <end position="301"/>
    </location>
</feature>
<evidence type="ECO:0000256" key="1">
    <source>
        <dbReference type="ARBA" id="ARBA00004651"/>
    </source>
</evidence>
<dbReference type="InterPro" id="IPR004757">
    <property type="entry name" value="EtNH_permease"/>
</dbReference>
<dbReference type="NCBIfam" id="TIGR00908">
    <property type="entry name" value="2A0305"/>
    <property type="match status" value="1"/>
</dbReference>
<feature type="transmembrane region" description="Helical" evidence="6">
    <location>
        <begin position="20"/>
        <end position="39"/>
    </location>
</feature>
<keyword evidence="4 6" id="KW-1133">Transmembrane helix</keyword>
<feature type="transmembrane region" description="Helical" evidence="6">
    <location>
        <begin position="420"/>
        <end position="439"/>
    </location>
</feature>
<feature type="transmembrane region" description="Helical" evidence="6">
    <location>
        <begin position="358"/>
        <end position="381"/>
    </location>
</feature>
<sequence length="457" mass="49315">MNRQLTNSKLLLKPASASPALHRVLTVPQLWGIAVGLVISGEYFGWNYGWAVAGTVGFAAATVLVTIFYITFIFSYTELTAAIPDAGGPFAYAYRAFGPMGGFSAGFATLVDFLLAPPAIAAALGAYAHFLNPDLSPQWVGAVAYVVFVSINLLGVRDSANFSLVVTILAVAELLVFMALVAPGFQLKNVVAHTDSFGWSGVFAALPFAIWFYLAIEGVAMVAEEVKDPRRSIPRAYLLSIGTLVVLAIGTMLLCAGAGDWRQLATIDYPLPETLAMVLGKGSVWTSLFASIGLFGLVASFHCNTLGYSRQLYVLARNGYLPAFLGQVNERFRTPHWASIVGGLIGLGALFSGTTDQIIIFSVLGALVMYIVSLLSLFALRRNEPQLERPFRTPFYPVMPAVSLVLALICLLAIVYFNLLLSLLFVGLGAISLGLFWRFGRQRINVHLTTLGEAERH</sequence>
<evidence type="ECO:0000313" key="8">
    <source>
        <dbReference type="Proteomes" id="UP000011058"/>
    </source>
</evidence>
<evidence type="ECO:0000256" key="3">
    <source>
        <dbReference type="ARBA" id="ARBA00022692"/>
    </source>
</evidence>
<feature type="transmembrane region" description="Helical" evidence="6">
    <location>
        <begin position="197"/>
        <end position="216"/>
    </location>
</feature>
<organism evidence="7 8">
    <name type="scientific">Fibrella aestuarina BUZ 2</name>
    <dbReference type="NCBI Taxonomy" id="1166018"/>
    <lineage>
        <taxon>Bacteria</taxon>
        <taxon>Pseudomonadati</taxon>
        <taxon>Bacteroidota</taxon>
        <taxon>Cytophagia</taxon>
        <taxon>Cytophagales</taxon>
        <taxon>Spirosomataceae</taxon>
        <taxon>Fibrella</taxon>
    </lineage>
</organism>
<keyword evidence="5 6" id="KW-0472">Membrane</keyword>
<dbReference type="AlphaFoldDB" id="I0K933"/>
<keyword evidence="2" id="KW-1003">Cell membrane</keyword>
<feature type="transmembrane region" description="Helical" evidence="6">
    <location>
        <begin position="105"/>
        <end position="130"/>
    </location>
</feature>
<keyword evidence="3 6" id="KW-0812">Transmembrane</keyword>
<name>I0K933_9BACT</name>
<dbReference type="PANTHER" id="PTHR42770:SF7">
    <property type="entry name" value="MEMBRANE PROTEIN"/>
    <property type="match status" value="1"/>
</dbReference>
<accession>I0K933</accession>
<evidence type="ECO:0000256" key="2">
    <source>
        <dbReference type="ARBA" id="ARBA00022475"/>
    </source>
</evidence>
<dbReference type="eggNOG" id="COG0531">
    <property type="taxonomic scope" value="Bacteria"/>
</dbReference>
<dbReference type="KEGG" id="fae:FAES_2627"/>
<dbReference type="STRING" id="1166018.FAES_2627"/>
<feature type="transmembrane region" description="Helical" evidence="6">
    <location>
        <begin position="136"/>
        <end position="155"/>
    </location>
</feature>
<reference evidence="7 8" key="1">
    <citation type="journal article" date="2012" name="J. Bacteriol.">
        <title>Genome Sequence of Fibrella aestuarina BUZ 2T, a Filamentous Marine Bacterium.</title>
        <authorList>
            <person name="Filippini M."/>
            <person name="Qi W."/>
            <person name="Blom J."/>
            <person name="Goesmann A."/>
            <person name="Smits T.H."/>
            <person name="Bagheri H.C."/>
        </authorList>
    </citation>
    <scope>NUCLEOTIDE SEQUENCE [LARGE SCALE GENOMIC DNA]</scope>
    <source>
        <strain evidence="8">BUZ 2T</strain>
    </source>
</reference>
<dbReference type="Proteomes" id="UP000011058">
    <property type="component" value="Chromosome"/>
</dbReference>
<feature type="transmembrane region" description="Helical" evidence="6">
    <location>
        <begin position="334"/>
        <end position="352"/>
    </location>
</feature>
<evidence type="ECO:0000256" key="5">
    <source>
        <dbReference type="ARBA" id="ARBA00023136"/>
    </source>
</evidence>
<proteinExistence type="predicted"/>
<evidence type="ECO:0000256" key="6">
    <source>
        <dbReference type="SAM" id="Phobius"/>
    </source>
</evidence>
<dbReference type="PIRSF" id="PIRSF006060">
    <property type="entry name" value="AA_transporter"/>
    <property type="match status" value="1"/>
</dbReference>
<dbReference type="PANTHER" id="PTHR42770">
    <property type="entry name" value="AMINO ACID TRANSPORTER-RELATED"/>
    <property type="match status" value="1"/>
</dbReference>
<dbReference type="InterPro" id="IPR002293">
    <property type="entry name" value="AA/rel_permease1"/>
</dbReference>
<dbReference type="HOGENOM" id="CLU_007946_5_0_10"/>
<feature type="transmembrane region" description="Helical" evidence="6">
    <location>
        <begin position="162"/>
        <end position="185"/>
    </location>
</feature>
<comment type="subcellular location">
    <subcellularLocation>
        <location evidence="1">Cell membrane</location>
        <topology evidence="1">Multi-pass membrane protein</topology>
    </subcellularLocation>
</comment>
<protein>
    <submittedName>
        <fullName evidence="7">Putative transporter</fullName>
    </submittedName>
</protein>
<evidence type="ECO:0000313" key="7">
    <source>
        <dbReference type="EMBL" id="CCH00636.1"/>
    </source>
</evidence>
<dbReference type="EMBL" id="HE796683">
    <property type="protein sequence ID" value="CCH00636.1"/>
    <property type="molecule type" value="Genomic_DNA"/>
</dbReference>